<protein>
    <recommendedName>
        <fullName evidence="5">Heat-inducible transcription repressor HrcA</fullName>
    </recommendedName>
</protein>
<organism evidence="8 9">
    <name type="scientific">Entotheonella factor</name>
    <dbReference type="NCBI Taxonomy" id="1429438"/>
    <lineage>
        <taxon>Bacteria</taxon>
        <taxon>Pseudomonadati</taxon>
        <taxon>Nitrospinota/Tectimicrobiota group</taxon>
        <taxon>Candidatus Tectimicrobiota</taxon>
        <taxon>Candidatus Entotheonellia</taxon>
        <taxon>Candidatus Entotheonellales</taxon>
        <taxon>Candidatus Entotheonellaceae</taxon>
        <taxon>Candidatus Entotheonella</taxon>
    </lineage>
</organism>
<accession>W4LH97</accession>
<comment type="similarity">
    <text evidence="5">Belongs to the HrcA family.</text>
</comment>
<comment type="caution">
    <text evidence="8">The sequence shown here is derived from an EMBL/GenBank/DDBJ whole genome shotgun (WGS) entry which is preliminary data.</text>
</comment>
<dbReference type="GO" id="GO:0045892">
    <property type="term" value="P:negative regulation of DNA-templated transcription"/>
    <property type="evidence" value="ECO:0007669"/>
    <property type="project" value="UniProtKB-UniRule"/>
</dbReference>
<keyword evidence="9" id="KW-1185">Reference proteome</keyword>
<dbReference type="EMBL" id="AZHW01000659">
    <property type="protein sequence ID" value="ETW97478.1"/>
    <property type="molecule type" value="Genomic_DNA"/>
</dbReference>
<dbReference type="SUPFAM" id="SSF55781">
    <property type="entry name" value="GAF domain-like"/>
    <property type="match status" value="1"/>
</dbReference>
<dbReference type="Pfam" id="PF03444">
    <property type="entry name" value="WHD_HrcA"/>
    <property type="match status" value="1"/>
</dbReference>
<dbReference type="SUPFAM" id="SSF46785">
    <property type="entry name" value="Winged helix' DNA-binding domain"/>
    <property type="match status" value="1"/>
</dbReference>
<evidence type="ECO:0000259" key="6">
    <source>
        <dbReference type="Pfam" id="PF01628"/>
    </source>
</evidence>
<keyword evidence="3 5" id="KW-0346">Stress response</keyword>
<keyword evidence="4 5" id="KW-0804">Transcription</keyword>
<evidence type="ECO:0000256" key="1">
    <source>
        <dbReference type="ARBA" id="ARBA00022491"/>
    </source>
</evidence>
<dbReference type="InterPro" id="IPR036390">
    <property type="entry name" value="WH_DNA-bd_sf"/>
</dbReference>
<evidence type="ECO:0000256" key="2">
    <source>
        <dbReference type="ARBA" id="ARBA00023015"/>
    </source>
</evidence>
<dbReference type="HAMAP" id="MF_00081">
    <property type="entry name" value="HrcA"/>
    <property type="match status" value="1"/>
</dbReference>
<dbReference type="PANTHER" id="PTHR34824">
    <property type="entry name" value="HEAT-INDUCIBLE TRANSCRIPTION REPRESSOR HRCA"/>
    <property type="match status" value="1"/>
</dbReference>
<dbReference type="NCBIfam" id="TIGR00331">
    <property type="entry name" value="hrcA"/>
    <property type="match status" value="1"/>
</dbReference>
<evidence type="ECO:0000259" key="7">
    <source>
        <dbReference type="Pfam" id="PF03444"/>
    </source>
</evidence>
<sequence length="352" mass="39749">MQSKPEDHDALDERTQNILIAVVRNFIQTADPVGSRTISKRFDFGLSPATIRNVMADLEELGFLEQPHTSAGRIPTDKAYRRYVDHLESVELPSPEDAEIIARWYTPLAGDNDGVMAATSRLLSEVSHYAGVVLSTFATSLFKRIEFVKVRDKQVLAIFVLDSANVHNKLITLEDELTQDELHKISNYLNHEFSGLPLRQIRQQVLERMNEEKAQYDELVQQAMNIGAKTFDSASETEGDIYLGGTVNIMDQPEFSTNVSRMKELFKAFEEKSRLIHILDRCLDEAGINVVIGTETPFQDIQDCSFVTRTYTYDDRTVGVLGVVGPKRMVYPRIMALVDYTANIVSQKLTHG</sequence>
<reference evidence="8 9" key="1">
    <citation type="journal article" date="2014" name="Nature">
        <title>An environmental bacterial taxon with a large and distinct metabolic repertoire.</title>
        <authorList>
            <person name="Wilson M.C."/>
            <person name="Mori T."/>
            <person name="Ruckert C."/>
            <person name="Uria A.R."/>
            <person name="Helf M.J."/>
            <person name="Takada K."/>
            <person name="Gernert C."/>
            <person name="Steffens U.A."/>
            <person name="Heycke N."/>
            <person name="Schmitt S."/>
            <person name="Rinke C."/>
            <person name="Helfrich E.J."/>
            <person name="Brachmann A.O."/>
            <person name="Gurgui C."/>
            <person name="Wakimoto T."/>
            <person name="Kracht M."/>
            <person name="Crusemann M."/>
            <person name="Hentschel U."/>
            <person name="Abe I."/>
            <person name="Matsunaga S."/>
            <person name="Kalinowski J."/>
            <person name="Takeyama H."/>
            <person name="Piel J."/>
        </authorList>
    </citation>
    <scope>NUCLEOTIDE SEQUENCE [LARGE SCALE GENOMIC DNA]</scope>
    <source>
        <strain evidence="9">TSY1</strain>
    </source>
</reference>
<dbReference type="InterPro" id="IPR029016">
    <property type="entry name" value="GAF-like_dom_sf"/>
</dbReference>
<evidence type="ECO:0000256" key="5">
    <source>
        <dbReference type="HAMAP-Rule" id="MF_00081"/>
    </source>
</evidence>
<dbReference type="InterPro" id="IPR021153">
    <property type="entry name" value="HrcA_C"/>
</dbReference>
<keyword evidence="1 5" id="KW-0678">Repressor</keyword>
<dbReference type="InterPro" id="IPR023120">
    <property type="entry name" value="WHTH_transcript_rep_HrcA_IDD"/>
</dbReference>
<name>W4LH97_ENTF1</name>
<feature type="domain" description="Heat-inducible transcription repressor HrcA C-terminal" evidence="6">
    <location>
        <begin position="114"/>
        <end position="335"/>
    </location>
</feature>
<dbReference type="Gene3D" id="3.30.450.40">
    <property type="match status" value="1"/>
</dbReference>
<dbReference type="GO" id="GO:0003677">
    <property type="term" value="F:DNA binding"/>
    <property type="evidence" value="ECO:0007669"/>
    <property type="project" value="InterPro"/>
</dbReference>
<dbReference type="InterPro" id="IPR002571">
    <property type="entry name" value="HrcA"/>
</dbReference>
<evidence type="ECO:0000313" key="9">
    <source>
        <dbReference type="Proteomes" id="UP000019141"/>
    </source>
</evidence>
<comment type="function">
    <text evidence="5">Negative regulator of class I heat shock genes (grpE-dnaK-dnaJ and groELS operons). Prevents heat-shock induction of these operons.</text>
</comment>
<evidence type="ECO:0000256" key="4">
    <source>
        <dbReference type="ARBA" id="ARBA00023163"/>
    </source>
</evidence>
<dbReference type="HOGENOM" id="CLU_050019_1_0_7"/>
<evidence type="ECO:0000313" key="8">
    <source>
        <dbReference type="EMBL" id="ETW97478.1"/>
    </source>
</evidence>
<dbReference type="PIRSF" id="PIRSF005485">
    <property type="entry name" value="HrcA"/>
    <property type="match status" value="1"/>
</dbReference>
<gene>
    <name evidence="5" type="primary">hrcA</name>
    <name evidence="8" type="ORF">ETSY1_22490</name>
</gene>
<proteinExistence type="inferred from homology"/>
<evidence type="ECO:0000256" key="3">
    <source>
        <dbReference type="ARBA" id="ARBA00023016"/>
    </source>
</evidence>
<feature type="domain" description="Winged helix-turn-helix transcription repressor HrcA DNA-binding" evidence="7">
    <location>
        <begin position="13"/>
        <end position="81"/>
    </location>
</feature>
<dbReference type="PANTHER" id="PTHR34824:SF1">
    <property type="entry name" value="HEAT-INDUCIBLE TRANSCRIPTION REPRESSOR HRCA"/>
    <property type="match status" value="1"/>
</dbReference>
<dbReference type="Gene3D" id="1.10.10.10">
    <property type="entry name" value="Winged helix-like DNA-binding domain superfamily/Winged helix DNA-binding domain"/>
    <property type="match status" value="1"/>
</dbReference>
<dbReference type="InterPro" id="IPR036388">
    <property type="entry name" value="WH-like_DNA-bd_sf"/>
</dbReference>
<dbReference type="InterPro" id="IPR005104">
    <property type="entry name" value="WHTH_HrcA_DNA-bd"/>
</dbReference>
<dbReference type="Proteomes" id="UP000019141">
    <property type="component" value="Unassembled WGS sequence"/>
</dbReference>
<dbReference type="Pfam" id="PF01628">
    <property type="entry name" value="HrcA"/>
    <property type="match status" value="1"/>
</dbReference>
<keyword evidence="2 5" id="KW-0805">Transcription regulation</keyword>
<dbReference type="PATRIC" id="fig|1429438.4.peg.4339"/>
<dbReference type="Gene3D" id="3.30.390.60">
    <property type="entry name" value="Heat-inducible transcription repressor hrca homolog, domain 3"/>
    <property type="match status" value="1"/>
</dbReference>
<dbReference type="AlphaFoldDB" id="W4LH97"/>